<feature type="compositionally biased region" description="Basic and acidic residues" evidence="1">
    <location>
        <begin position="146"/>
        <end position="155"/>
    </location>
</feature>
<protein>
    <submittedName>
        <fullName evidence="2">Uncharacterized protein</fullName>
    </submittedName>
</protein>
<accession>A0A024U5D6</accession>
<feature type="compositionally biased region" description="Basic residues" evidence="1">
    <location>
        <begin position="23"/>
        <end position="42"/>
    </location>
</feature>
<feature type="region of interest" description="Disordered" evidence="1">
    <location>
        <begin position="218"/>
        <end position="237"/>
    </location>
</feature>
<gene>
    <name evidence="2" type="ORF">H310_06727</name>
</gene>
<evidence type="ECO:0000313" key="2">
    <source>
        <dbReference type="EMBL" id="ETW01112.1"/>
    </source>
</evidence>
<dbReference type="GeneID" id="20083777"/>
<name>A0A024U5D6_9STRA</name>
<feature type="region of interest" description="Disordered" evidence="1">
    <location>
        <begin position="247"/>
        <end position="306"/>
    </location>
</feature>
<evidence type="ECO:0000256" key="1">
    <source>
        <dbReference type="SAM" id="MobiDB-lite"/>
    </source>
</evidence>
<dbReference type="VEuPathDB" id="FungiDB:H310_06727"/>
<proteinExistence type="predicted"/>
<dbReference type="OrthoDB" id="78873at2759"/>
<feature type="region of interest" description="Disordered" evidence="1">
    <location>
        <begin position="97"/>
        <end position="169"/>
    </location>
</feature>
<reference evidence="2" key="1">
    <citation type="submission" date="2013-12" db="EMBL/GenBank/DDBJ databases">
        <title>The Genome Sequence of Aphanomyces invadans NJM9701.</title>
        <authorList>
            <consortium name="The Broad Institute Genomics Platform"/>
            <person name="Russ C."/>
            <person name="Tyler B."/>
            <person name="van West P."/>
            <person name="Dieguez-Uribeondo J."/>
            <person name="Young S.K."/>
            <person name="Zeng Q."/>
            <person name="Gargeya S."/>
            <person name="Fitzgerald M."/>
            <person name="Abouelleil A."/>
            <person name="Alvarado L."/>
            <person name="Chapman S.B."/>
            <person name="Gainer-Dewar J."/>
            <person name="Goldberg J."/>
            <person name="Griggs A."/>
            <person name="Gujja S."/>
            <person name="Hansen M."/>
            <person name="Howarth C."/>
            <person name="Imamovic A."/>
            <person name="Ireland A."/>
            <person name="Larimer J."/>
            <person name="McCowan C."/>
            <person name="Murphy C."/>
            <person name="Pearson M."/>
            <person name="Poon T.W."/>
            <person name="Priest M."/>
            <person name="Roberts A."/>
            <person name="Saif S."/>
            <person name="Shea T."/>
            <person name="Sykes S."/>
            <person name="Wortman J."/>
            <person name="Nusbaum C."/>
            <person name="Birren B."/>
        </authorList>
    </citation>
    <scope>NUCLEOTIDE SEQUENCE [LARGE SCALE GENOMIC DNA]</scope>
    <source>
        <strain evidence="2">NJM9701</strain>
    </source>
</reference>
<feature type="compositionally biased region" description="Basic residues" evidence="1">
    <location>
        <begin position="271"/>
        <end position="290"/>
    </location>
</feature>
<organism evidence="2">
    <name type="scientific">Aphanomyces invadans</name>
    <dbReference type="NCBI Taxonomy" id="157072"/>
    <lineage>
        <taxon>Eukaryota</taxon>
        <taxon>Sar</taxon>
        <taxon>Stramenopiles</taxon>
        <taxon>Oomycota</taxon>
        <taxon>Saprolegniomycetes</taxon>
        <taxon>Saprolegniales</taxon>
        <taxon>Verrucalvaceae</taxon>
        <taxon>Aphanomyces</taxon>
    </lineage>
</organism>
<feature type="region of interest" description="Disordered" evidence="1">
    <location>
        <begin position="22"/>
        <end position="42"/>
    </location>
</feature>
<sequence>MPSTVPGGDLLFCCGTSSSLAPKRGRPLQHHVKKPPHDRKQAKGAAVVLSSPRTDDDMEKMVDALRQSLHLTKPSSTPPTTLPHGVVKRRVYLSPRERVHSSTSRHNMNVLDAPTVAVRPLSSDGSTRADKLPTIAKQLDSSKATRPPDSDERTEASSNQSPPLPTATTHLTQSKSVDELLSNNATDGAALDHSKSCNDLESIRSQLAFGGFHVEFEEPETAEDSAPSSPMGPWLNQVDDVQISLEPASSPRTRLLSLSVDASGSKDVRRQKPVKVPSSRKRTASKKRYPVGRPSTSGDLATALEL</sequence>
<feature type="compositionally biased region" description="Polar residues" evidence="1">
    <location>
        <begin position="156"/>
        <end position="169"/>
    </location>
</feature>
<dbReference type="RefSeq" id="XP_008870110.1">
    <property type="nucleotide sequence ID" value="XM_008871888.1"/>
</dbReference>
<dbReference type="EMBL" id="KI913963">
    <property type="protein sequence ID" value="ETW01112.1"/>
    <property type="molecule type" value="Genomic_DNA"/>
</dbReference>
<dbReference type="AlphaFoldDB" id="A0A024U5D6"/>